<sequence length="42" mass="4720">MDSWYLPVKKLGSTGKLIPIGDSLVTLRLNDVFVPFPLFEDP</sequence>
<protein>
    <submittedName>
        <fullName evidence="1">Uncharacterized protein</fullName>
    </submittedName>
</protein>
<dbReference type="Proteomes" id="UP000308092">
    <property type="component" value="Unassembled WGS sequence"/>
</dbReference>
<keyword evidence="2" id="KW-1185">Reference proteome</keyword>
<name>A0A4S3JN86_9EURO</name>
<dbReference type="EMBL" id="SOSA01000091">
    <property type="protein sequence ID" value="THC96985.1"/>
    <property type="molecule type" value="Genomic_DNA"/>
</dbReference>
<evidence type="ECO:0000313" key="2">
    <source>
        <dbReference type="Proteomes" id="UP000308092"/>
    </source>
</evidence>
<dbReference type="VEuPathDB" id="FungiDB:EYZ11_003541"/>
<gene>
    <name evidence="1" type="ORF">EYZ11_003541</name>
</gene>
<evidence type="ECO:0000313" key="1">
    <source>
        <dbReference type="EMBL" id="THC96985.1"/>
    </source>
</evidence>
<organism evidence="1 2">
    <name type="scientific">Aspergillus tanneri</name>
    <dbReference type="NCBI Taxonomy" id="1220188"/>
    <lineage>
        <taxon>Eukaryota</taxon>
        <taxon>Fungi</taxon>
        <taxon>Dikarya</taxon>
        <taxon>Ascomycota</taxon>
        <taxon>Pezizomycotina</taxon>
        <taxon>Eurotiomycetes</taxon>
        <taxon>Eurotiomycetidae</taxon>
        <taxon>Eurotiales</taxon>
        <taxon>Aspergillaceae</taxon>
        <taxon>Aspergillus</taxon>
        <taxon>Aspergillus subgen. Circumdati</taxon>
    </lineage>
</organism>
<comment type="caution">
    <text evidence="1">The sequence shown here is derived from an EMBL/GenBank/DDBJ whole genome shotgun (WGS) entry which is preliminary data.</text>
</comment>
<proteinExistence type="predicted"/>
<accession>A0A4S3JN86</accession>
<dbReference type="AlphaFoldDB" id="A0A4S3JN86"/>
<reference evidence="1 2" key="1">
    <citation type="submission" date="2019-03" db="EMBL/GenBank/DDBJ databases">
        <title>The genome sequence of a newly discovered highly antifungal drug resistant Aspergillus species, Aspergillus tanneri NIH 1004.</title>
        <authorList>
            <person name="Mounaud S."/>
            <person name="Singh I."/>
            <person name="Joardar V."/>
            <person name="Pakala S."/>
            <person name="Pakala S."/>
            <person name="Venepally P."/>
            <person name="Hoover J."/>
            <person name="Nierman W."/>
            <person name="Chung J."/>
            <person name="Losada L."/>
        </authorList>
    </citation>
    <scope>NUCLEOTIDE SEQUENCE [LARGE SCALE GENOMIC DNA]</scope>
    <source>
        <strain evidence="1 2">NIH1004</strain>
    </source>
</reference>